<dbReference type="GO" id="GO:0008381">
    <property type="term" value="F:mechanosensitive monoatomic ion channel activity"/>
    <property type="evidence" value="ECO:0007669"/>
    <property type="project" value="InterPro"/>
</dbReference>
<dbReference type="InterPro" id="IPR006685">
    <property type="entry name" value="MscS_channel_2nd"/>
</dbReference>
<feature type="domain" description="EH" evidence="8">
    <location>
        <begin position="37"/>
        <end position="95"/>
    </location>
</feature>
<evidence type="ECO:0000256" key="7">
    <source>
        <dbReference type="SAM" id="Phobius"/>
    </source>
</evidence>
<proteinExistence type="inferred from homology"/>
<gene>
    <name evidence="9" type="ORF">ABWT76_004874</name>
</gene>
<reference evidence="9" key="1">
    <citation type="submission" date="2024-07" db="EMBL/GenBank/DDBJ databases">
        <authorList>
            <person name="Kim Y.J."/>
            <person name="Jeong J.Y."/>
        </authorList>
    </citation>
    <scope>NUCLEOTIDE SEQUENCE</scope>
    <source>
        <strain evidence="9">GIHE-MW2</strain>
    </source>
</reference>
<dbReference type="InterPro" id="IPR011066">
    <property type="entry name" value="MscS_channel_C_sf"/>
</dbReference>
<dbReference type="InterPro" id="IPR023408">
    <property type="entry name" value="MscS_beta-dom_sf"/>
</dbReference>
<name>A0AAU8JAD0_9CYAN</name>
<protein>
    <submittedName>
        <fullName evidence="9">Mechanosensitive ion channel family protein</fullName>
    </submittedName>
</protein>
<feature type="transmembrane region" description="Helical" evidence="7">
    <location>
        <begin position="114"/>
        <end position="130"/>
    </location>
</feature>
<accession>A0AAU8JAD0</accession>
<dbReference type="Pfam" id="PF00924">
    <property type="entry name" value="MS_channel_2nd"/>
    <property type="match status" value="1"/>
</dbReference>
<dbReference type="InterPro" id="IPR049142">
    <property type="entry name" value="MS_channel_1st"/>
</dbReference>
<evidence type="ECO:0000256" key="2">
    <source>
        <dbReference type="ARBA" id="ARBA00008017"/>
    </source>
</evidence>
<feature type="transmembrane region" description="Helical" evidence="7">
    <location>
        <begin position="87"/>
        <end position="108"/>
    </location>
</feature>
<dbReference type="PANTHER" id="PTHR30221:SF1">
    <property type="entry name" value="SMALL-CONDUCTANCE MECHANOSENSITIVE CHANNEL"/>
    <property type="match status" value="1"/>
</dbReference>
<sequence length="304" mass="33555">MAIRPYTAGMRGPLQIIVVYLIENCCMMLHTLLIVLISDQVLTQIWLLLPKLLVAIAILVLTRFAIRLVSRVMTKTLSRTEATLRKFLIQAAETSTLIIGVIAALNALGIQSTSLVAVLGAAGLAIGLAWRDTLSHFAAGVMLITLRPFEVGDLIEAAGVSGLVDAIGIFSTTIITPDYIKIMVPNAQLFNGTLKNTTTLKIRRVDVTVDLGEICLNEAKKYSLDTTIYELLQLIKTHPLVLKEPAPSCLVKAISPKSTVLSLRPWCQSQYYEQVRSDVQKLVQEWWWRSAKSWEANDIKAPSD</sequence>
<keyword evidence="6 7" id="KW-0472">Membrane</keyword>
<evidence type="ECO:0000256" key="1">
    <source>
        <dbReference type="ARBA" id="ARBA00004651"/>
    </source>
</evidence>
<evidence type="ECO:0000256" key="4">
    <source>
        <dbReference type="ARBA" id="ARBA00022692"/>
    </source>
</evidence>
<dbReference type="InterPro" id="IPR011014">
    <property type="entry name" value="MscS_channel_TM-2"/>
</dbReference>
<feature type="transmembrane region" description="Helical" evidence="7">
    <location>
        <begin position="43"/>
        <end position="66"/>
    </location>
</feature>
<dbReference type="InterPro" id="IPR000261">
    <property type="entry name" value="EH_dom"/>
</dbReference>
<comment type="subcellular location">
    <subcellularLocation>
        <location evidence="1">Cell membrane</location>
        <topology evidence="1">Multi-pass membrane protein</topology>
    </subcellularLocation>
</comment>
<dbReference type="Gene3D" id="1.10.287.1260">
    <property type="match status" value="1"/>
</dbReference>
<keyword evidence="3" id="KW-1003">Cell membrane</keyword>
<keyword evidence="5 7" id="KW-1133">Transmembrane helix</keyword>
<dbReference type="Gene3D" id="2.30.30.60">
    <property type="match status" value="1"/>
</dbReference>
<feature type="transmembrane region" description="Helical" evidence="7">
    <location>
        <begin position="12"/>
        <end position="37"/>
    </location>
</feature>
<dbReference type="InterPro" id="IPR045275">
    <property type="entry name" value="MscS_archaea/bacteria_type"/>
</dbReference>
<dbReference type="Pfam" id="PF21088">
    <property type="entry name" value="MS_channel_1st"/>
    <property type="match status" value="1"/>
</dbReference>
<dbReference type="SUPFAM" id="SSF82689">
    <property type="entry name" value="Mechanosensitive channel protein MscS (YggB), C-terminal domain"/>
    <property type="match status" value="1"/>
</dbReference>
<evidence type="ECO:0000313" key="9">
    <source>
        <dbReference type="EMBL" id="XCM36138.1"/>
    </source>
</evidence>
<evidence type="ECO:0000259" key="8">
    <source>
        <dbReference type="PROSITE" id="PS50031"/>
    </source>
</evidence>
<dbReference type="RefSeq" id="WP_231636508.1">
    <property type="nucleotide sequence ID" value="NZ_CP159837.1"/>
</dbReference>
<dbReference type="SUPFAM" id="SSF82861">
    <property type="entry name" value="Mechanosensitive channel protein MscS (YggB), transmembrane region"/>
    <property type="match status" value="1"/>
</dbReference>
<dbReference type="AlphaFoldDB" id="A0AAU8JAD0"/>
<organism evidence="9">
    <name type="scientific">Planktothricoides raciborskii GIHE-MW2</name>
    <dbReference type="NCBI Taxonomy" id="2792601"/>
    <lineage>
        <taxon>Bacteria</taxon>
        <taxon>Bacillati</taxon>
        <taxon>Cyanobacteriota</taxon>
        <taxon>Cyanophyceae</taxon>
        <taxon>Oscillatoriophycideae</taxon>
        <taxon>Oscillatoriales</taxon>
        <taxon>Oscillatoriaceae</taxon>
        <taxon>Planktothricoides</taxon>
    </lineage>
</organism>
<dbReference type="InterPro" id="IPR008910">
    <property type="entry name" value="MSC_TM_helix"/>
</dbReference>
<dbReference type="InterPro" id="IPR010920">
    <property type="entry name" value="LSM_dom_sf"/>
</dbReference>
<evidence type="ECO:0000256" key="6">
    <source>
        <dbReference type="ARBA" id="ARBA00023136"/>
    </source>
</evidence>
<dbReference type="Pfam" id="PF05552">
    <property type="entry name" value="MS_channel_1st_1"/>
    <property type="match status" value="1"/>
</dbReference>
<keyword evidence="4 7" id="KW-0812">Transmembrane</keyword>
<dbReference type="SUPFAM" id="SSF50182">
    <property type="entry name" value="Sm-like ribonucleoproteins"/>
    <property type="match status" value="1"/>
</dbReference>
<dbReference type="PROSITE" id="PS50031">
    <property type="entry name" value="EH"/>
    <property type="match status" value="1"/>
</dbReference>
<dbReference type="Gene3D" id="3.30.70.100">
    <property type="match status" value="1"/>
</dbReference>
<evidence type="ECO:0000256" key="5">
    <source>
        <dbReference type="ARBA" id="ARBA00022989"/>
    </source>
</evidence>
<evidence type="ECO:0000256" key="3">
    <source>
        <dbReference type="ARBA" id="ARBA00022475"/>
    </source>
</evidence>
<comment type="similarity">
    <text evidence="2">Belongs to the MscS (TC 1.A.23) family.</text>
</comment>
<dbReference type="PANTHER" id="PTHR30221">
    <property type="entry name" value="SMALL-CONDUCTANCE MECHANOSENSITIVE CHANNEL"/>
    <property type="match status" value="1"/>
</dbReference>
<dbReference type="EMBL" id="CP159837">
    <property type="protein sequence ID" value="XCM36138.1"/>
    <property type="molecule type" value="Genomic_DNA"/>
</dbReference>
<dbReference type="GO" id="GO:0005886">
    <property type="term" value="C:plasma membrane"/>
    <property type="evidence" value="ECO:0007669"/>
    <property type="project" value="UniProtKB-SubCell"/>
</dbReference>